<reference evidence="4 5" key="1">
    <citation type="journal article" date="2014" name="Int. J. Syst. Evol. Microbiol.">
        <title>Celeribacter indicus sp. nov., a polycyclic aromatic hydrocarbon-degrading bacterium from deep-sea sediment and reclassification of Huaishuia halophila as Celeribacter halophilus comb. nov.</title>
        <authorList>
            <person name="Lai Q."/>
            <person name="Cao J."/>
            <person name="Yuan J."/>
            <person name="Li F."/>
            <person name="Shao Z."/>
        </authorList>
    </citation>
    <scope>NUCLEOTIDE SEQUENCE [LARGE SCALE GENOMIC DNA]</scope>
    <source>
        <strain evidence="4">P73</strain>
    </source>
</reference>
<comment type="similarity">
    <text evidence="1">Belongs to the aldehyde dehydrogenase family.</text>
</comment>
<keyword evidence="2" id="KW-0560">Oxidoreductase</keyword>
<dbReference type="KEGG" id="cid:P73_1992"/>
<gene>
    <name evidence="4" type="ORF">P73_1992</name>
</gene>
<dbReference type="Pfam" id="PF00171">
    <property type="entry name" value="Aldedh"/>
    <property type="match status" value="1"/>
</dbReference>
<dbReference type="Proteomes" id="UP000031521">
    <property type="component" value="Chromosome"/>
</dbReference>
<dbReference type="HOGENOM" id="CLU_005391_5_1_5"/>
<proteinExistence type="inferred from homology"/>
<sequence length="475" mass="49938">MTHSLFIDGSWRAGSGGRTGDVFDPASGTRIGDVAFAEAADLDDALAAAHRAFAGWANTSAYERAKILRKAASLARERAEDMAQAILRENGKPLAEARMEAGGAGDHIDWFAEEARRTYGRVIPSRQPNVEQKVILEPVGPIAAFSPWNFPVGQLVRKIAGALAAGCTIIAKAPEETPTSAMLLVGCFEDAGVPAGVVNLVFGVPSEISAHLIPSPIIRKISFTGSVQVGSLLGEMAGKHIKRATMELGGHAPFIVCEDVDLGTVVPLAVGLKFRNAGQVCAAPTRYLVQGPKFEAFLDGFVAGAEKLKVGAGTGDGVDMGPLTHARRIDVMSELVEDAVARGADLKTGGARIGNAGWFFAPTVLANVPEDARIMNEEPFGPIAIVNRFETLDDAVAEANRLPFGLAAFGFSKRTDRTHAMATRIETGMMSINHFGLAAPETPFGGVKDSGYGSESGAEGIMAYLTPKLVSQLNG</sequence>
<accession>A0A0B5E2P1</accession>
<dbReference type="InterPro" id="IPR016163">
    <property type="entry name" value="Ald_DH_C"/>
</dbReference>
<dbReference type="PANTHER" id="PTHR43353:SF5">
    <property type="entry name" value="SUCCINATE-SEMIALDEHYDE DEHYDROGENASE, MITOCHONDRIAL"/>
    <property type="match status" value="1"/>
</dbReference>
<keyword evidence="5" id="KW-1185">Reference proteome</keyword>
<dbReference type="CDD" id="cd07103">
    <property type="entry name" value="ALDH_F5_SSADH_GabD"/>
    <property type="match status" value="1"/>
</dbReference>
<dbReference type="OrthoDB" id="9812625at2"/>
<evidence type="ECO:0000313" key="5">
    <source>
        <dbReference type="Proteomes" id="UP000031521"/>
    </source>
</evidence>
<dbReference type="PROSITE" id="PS00070">
    <property type="entry name" value="ALDEHYDE_DEHYDR_CYS"/>
    <property type="match status" value="1"/>
</dbReference>
<dbReference type="InterPro" id="IPR016162">
    <property type="entry name" value="Ald_DH_N"/>
</dbReference>
<evidence type="ECO:0000259" key="3">
    <source>
        <dbReference type="Pfam" id="PF00171"/>
    </source>
</evidence>
<dbReference type="InterPro" id="IPR015590">
    <property type="entry name" value="Aldehyde_DH_dom"/>
</dbReference>
<dbReference type="InterPro" id="IPR016160">
    <property type="entry name" value="Ald_DH_CS_CYS"/>
</dbReference>
<dbReference type="FunFam" id="3.40.605.10:FF:000033">
    <property type="entry name" value="NAD-dependent succinate-semialdehyde dehydrogenase"/>
    <property type="match status" value="1"/>
</dbReference>
<evidence type="ECO:0000313" key="4">
    <source>
        <dbReference type="EMBL" id="AJE46707.1"/>
    </source>
</evidence>
<protein>
    <submittedName>
        <fullName evidence="4">NAD-dependent aldehyde dehydrogenase</fullName>
    </submittedName>
</protein>
<dbReference type="InterPro" id="IPR016161">
    <property type="entry name" value="Ald_DH/histidinol_DH"/>
</dbReference>
<feature type="domain" description="Aldehyde dehydrogenase" evidence="3">
    <location>
        <begin position="11"/>
        <end position="470"/>
    </location>
</feature>
<dbReference type="RefSeq" id="WP_043869464.1">
    <property type="nucleotide sequence ID" value="NZ_CP004393.1"/>
</dbReference>
<organism evidence="4 5">
    <name type="scientific">Celeribacter indicus</name>
    <dbReference type="NCBI Taxonomy" id="1208324"/>
    <lineage>
        <taxon>Bacteria</taxon>
        <taxon>Pseudomonadati</taxon>
        <taxon>Pseudomonadota</taxon>
        <taxon>Alphaproteobacteria</taxon>
        <taxon>Rhodobacterales</taxon>
        <taxon>Roseobacteraceae</taxon>
        <taxon>Celeribacter</taxon>
    </lineage>
</organism>
<dbReference type="AlphaFoldDB" id="A0A0B5E2P1"/>
<dbReference type="PANTHER" id="PTHR43353">
    <property type="entry name" value="SUCCINATE-SEMIALDEHYDE DEHYDROGENASE, MITOCHONDRIAL"/>
    <property type="match status" value="1"/>
</dbReference>
<name>A0A0B5E2P1_9RHOB</name>
<dbReference type="InterPro" id="IPR050740">
    <property type="entry name" value="Aldehyde_DH_Superfamily"/>
</dbReference>
<dbReference type="GO" id="GO:0016620">
    <property type="term" value="F:oxidoreductase activity, acting on the aldehyde or oxo group of donors, NAD or NADP as acceptor"/>
    <property type="evidence" value="ECO:0007669"/>
    <property type="project" value="InterPro"/>
</dbReference>
<dbReference type="EMBL" id="CP004393">
    <property type="protein sequence ID" value="AJE46707.1"/>
    <property type="molecule type" value="Genomic_DNA"/>
</dbReference>
<evidence type="ECO:0000256" key="2">
    <source>
        <dbReference type="ARBA" id="ARBA00023002"/>
    </source>
</evidence>
<dbReference type="Gene3D" id="3.40.605.10">
    <property type="entry name" value="Aldehyde Dehydrogenase, Chain A, domain 1"/>
    <property type="match status" value="1"/>
</dbReference>
<evidence type="ECO:0000256" key="1">
    <source>
        <dbReference type="ARBA" id="ARBA00009986"/>
    </source>
</evidence>
<dbReference type="SUPFAM" id="SSF53720">
    <property type="entry name" value="ALDH-like"/>
    <property type="match status" value="1"/>
</dbReference>
<dbReference type="Gene3D" id="3.40.309.10">
    <property type="entry name" value="Aldehyde Dehydrogenase, Chain A, domain 2"/>
    <property type="match status" value="1"/>
</dbReference>
<dbReference type="STRING" id="1208324.P73_1992"/>